<dbReference type="Proteomes" id="UP000245207">
    <property type="component" value="Unassembled WGS sequence"/>
</dbReference>
<dbReference type="Pfam" id="PF04434">
    <property type="entry name" value="SWIM"/>
    <property type="match status" value="1"/>
</dbReference>
<feature type="compositionally biased region" description="Basic residues" evidence="2">
    <location>
        <begin position="273"/>
        <end position="290"/>
    </location>
</feature>
<evidence type="ECO:0000256" key="1">
    <source>
        <dbReference type="PROSITE-ProRule" id="PRU00325"/>
    </source>
</evidence>
<dbReference type="EMBL" id="PKPP01008243">
    <property type="protein sequence ID" value="PWA51210.1"/>
    <property type="molecule type" value="Genomic_DNA"/>
</dbReference>
<gene>
    <name evidence="4" type="ORF">CTI12_AA370940</name>
</gene>
<name>A0A2U1LQE5_ARTAN</name>
<feature type="region of interest" description="Disordered" evidence="2">
    <location>
        <begin position="254"/>
        <end position="290"/>
    </location>
</feature>
<dbReference type="STRING" id="35608.A0A2U1LQE5"/>
<evidence type="ECO:0000256" key="2">
    <source>
        <dbReference type="SAM" id="MobiDB-lite"/>
    </source>
</evidence>
<dbReference type="PANTHER" id="PTHR47718:SF12">
    <property type="entry name" value="PROTEIN FAR1-RELATED SEQUENCE"/>
    <property type="match status" value="1"/>
</dbReference>
<dbReference type="InterPro" id="IPR007527">
    <property type="entry name" value="Znf_SWIM"/>
</dbReference>
<accession>A0A2U1LQE5</accession>
<comment type="caution">
    <text evidence="4">The sequence shown here is derived from an EMBL/GenBank/DDBJ whole genome shotgun (WGS) entry which is preliminary data.</text>
</comment>
<keyword evidence="1" id="KW-0863">Zinc-finger</keyword>
<dbReference type="PROSITE" id="PS50966">
    <property type="entry name" value="ZF_SWIM"/>
    <property type="match status" value="1"/>
</dbReference>
<sequence>MVDIVHDSHAEDDIVVQEQNDQILLLTEQDLIMDSDHHPQVMGDVDADSEFRKEFHKLVLNVYIGPEIFEQRWHDLISNSRSEGSVEYCVIQYMDKENNNVYHATVARNKLDSAINCSCGHYNRHGYLCRHVFCVFGIHGTENIPQNYISPRWRKNALPAHLREKRHRYGPCIEETEILASKLTSTLEDTIELIRNDPEKLSALLTKIEELKKETEADIPPQVEPQNKDALYEDLLGVKRPDVIDIENPLMCNTKGNRKGHSRIVSESEKGKNKTKVRINRKVPFKHHDH</sequence>
<proteinExistence type="predicted"/>
<dbReference type="PANTHER" id="PTHR47718">
    <property type="entry name" value="OS01G0519700 PROTEIN"/>
    <property type="match status" value="1"/>
</dbReference>
<feature type="domain" description="SWIM-type" evidence="3">
    <location>
        <begin position="102"/>
        <end position="140"/>
    </location>
</feature>
<keyword evidence="1" id="KW-0479">Metal-binding</keyword>
<protein>
    <submittedName>
        <fullName evidence="4">FAR1 DNA binding domain-containing protein</fullName>
    </submittedName>
</protein>
<keyword evidence="1" id="KW-0862">Zinc</keyword>
<evidence type="ECO:0000313" key="4">
    <source>
        <dbReference type="EMBL" id="PWA51210.1"/>
    </source>
</evidence>
<organism evidence="4 5">
    <name type="scientific">Artemisia annua</name>
    <name type="common">Sweet wormwood</name>
    <dbReference type="NCBI Taxonomy" id="35608"/>
    <lineage>
        <taxon>Eukaryota</taxon>
        <taxon>Viridiplantae</taxon>
        <taxon>Streptophyta</taxon>
        <taxon>Embryophyta</taxon>
        <taxon>Tracheophyta</taxon>
        <taxon>Spermatophyta</taxon>
        <taxon>Magnoliopsida</taxon>
        <taxon>eudicotyledons</taxon>
        <taxon>Gunneridae</taxon>
        <taxon>Pentapetalae</taxon>
        <taxon>asterids</taxon>
        <taxon>campanulids</taxon>
        <taxon>Asterales</taxon>
        <taxon>Asteraceae</taxon>
        <taxon>Asteroideae</taxon>
        <taxon>Anthemideae</taxon>
        <taxon>Artemisiinae</taxon>
        <taxon>Artemisia</taxon>
    </lineage>
</organism>
<evidence type="ECO:0000259" key="3">
    <source>
        <dbReference type="PROSITE" id="PS50966"/>
    </source>
</evidence>
<reference evidence="4 5" key="1">
    <citation type="journal article" date="2018" name="Mol. Plant">
        <title>The genome of Artemisia annua provides insight into the evolution of Asteraceae family and artemisinin biosynthesis.</title>
        <authorList>
            <person name="Shen Q."/>
            <person name="Zhang L."/>
            <person name="Liao Z."/>
            <person name="Wang S."/>
            <person name="Yan T."/>
            <person name="Shi P."/>
            <person name="Liu M."/>
            <person name="Fu X."/>
            <person name="Pan Q."/>
            <person name="Wang Y."/>
            <person name="Lv Z."/>
            <person name="Lu X."/>
            <person name="Zhang F."/>
            <person name="Jiang W."/>
            <person name="Ma Y."/>
            <person name="Chen M."/>
            <person name="Hao X."/>
            <person name="Li L."/>
            <person name="Tang Y."/>
            <person name="Lv G."/>
            <person name="Zhou Y."/>
            <person name="Sun X."/>
            <person name="Brodelius P.E."/>
            <person name="Rose J.K.C."/>
            <person name="Tang K."/>
        </authorList>
    </citation>
    <scope>NUCLEOTIDE SEQUENCE [LARGE SCALE GENOMIC DNA]</scope>
    <source>
        <strain evidence="5">cv. Huhao1</strain>
        <tissue evidence="4">Leaf</tissue>
    </source>
</reference>
<evidence type="ECO:0000313" key="5">
    <source>
        <dbReference type="Proteomes" id="UP000245207"/>
    </source>
</evidence>
<dbReference type="OrthoDB" id="681878at2759"/>
<keyword evidence="5" id="KW-1185">Reference proteome</keyword>
<dbReference type="AlphaFoldDB" id="A0A2U1LQE5"/>
<dbReference type="GO" id="GO:0008270">
    <property type="term" value="F:zinc ion binding"/>
    <property type="evidence" value="ECO:0007669"/>
    <property type="project" value="UniProtKB-KW"/>
</dbReference>